<dbReference type="PANTHER" id="PTHR43969">
    <property type="entry name" value="GLUTATHIONE S TRANSFERASE D10, ISOFORM A-RELATED"/>
    <property type="match status" value="1"/>
</dbReference>
<evidence type="ECO:0000313" key="2">
    <source>
        <dbReference type="EMBL" id="CAK0853150.1"/>
    </source>
</evidence>
<evidence type="ECO:0000259" key="1">
    <source>
        <dbReference type="PROSITE" id="PS50404"/>
    </source>
</evidence>
<proteinExistence type="predicted"/>
<dbReference type="EMBL" id="CAUYUJ010015377">
    <property type="protein sequence ID" value="CAK0853150.1"/>
    <property type="molecule type" value="Genomic_DNA"/>
</dbReference>
<dbReference type="SUPFAM" id="SSF52833">
    <property type="entry name" value="Thioredoxin-like"/>
    <property type="match status" value="1"/>
</dbReference>
<dbReference type="InterPro" id="IPR004045">
    <property type="entry name" value="Glutathione_S-Trfase_N"/>
</dbReference>
<dbReference type="SFLD" id="SFLDS00019">
    <property type="entry name" value="Glutathione_Transferase_(cytos"/>
    <property type="match status" value="1"/>
</dbReference>
<protein>
    <recommendedName>
        <fullName evidence="1">GST N-terminal domain-containing protein</fullName>
    </recommendedName>
</protein>
<dbReference type="Proteomes" id="UP001189429">
    <property type="component" value="Unassembled WGS sequence"/>
</dbReference>
<reference evidence="2" key="1">
    <citation type="submission" date="2023-10" db="EMBL/GenBank/DDBJ databases">
        <authorList>
            <person name="Chen Y."/>
            <person name="Shah S."/>
            <person name="Dougan E. K."/>
            <person name="Thang M."/>
            <person name="Chan C."/>
        </authorList>
    </citation>
    <scope>NUCLEOTIDE SEQUENCE [LARGE SCALE GENOMIC DNA]</scope>
</reference>
<organism evidence="2 3">
    <name type="scientific">Prorocentrum cordatum</name>
    <dbReference type="NCBI Taxonomy" id="2364126"/>
    <lineage>
        <taxon>Eukaryota</taxon>
        <taxon>Sar</taxon>
        <taxon>Alveolata</taxon>
        <taxon>Dinophyceae</taxon>
        <taxon>Prorocentrales</taxon>
        <taxon>Prorocentraceae</taxon>
        <taxon>Prorocentrum</taxon>
    </lineage>
</organism>
<dbReference type="Gene3D" id="1.20.1050.10">
    <property type="match status" value="1"/>
</dbReference>
<evidence type="ECO:0000313" key="3">
    <source>
        <dbReference type="Proteomes" id="UP001189429"/>
    </source>
</evidence>
<name>A0ABN9U690_9DINO</name>
<dbReference type="Pfam" id="PF13417">
    <property type="entry name" value="GST_N_3"/>
    <property type="match status" value="1"/>
</dbReference>
<dbReference type="Gene3D" id="3.40.30.10">
    <property type="entry name" value="Glutaredoxin"/>
    <property type="match status" value="1"/>
</dbReference>
<dbReference type="SUPFAM" id="SSF47616">
    <property type="entry name" value="GST C-terminal domain-like"/>
    <property type="match status" value="1"/>
</dbReference>
<dbReference type="InterPro" id="IPR036249">
    <property type="entry name" value="Thioredoxin-like_sf"/>
</dbReference>
<feature type="domain" description="GST N-terminal" evidence="1">
    <location>
        <begin position="122"/>
        <end position="202"/>
    </location>
</feature>
<accession>A0ABN9U690</accession>
<dbReference type="PROSITE" id="PS50404">
    <property type="entry name" value="GST_NTER"/>
    <property type="match status" value="1"/>
</dbReference>
<gene>
    <name evidence="2" type="ORF">PCOR1329_LOCUS44732</name>
</gene>
<dbReference type="PANTHER" id="PTHR43969:SF9">
    <property type="entry name" value="GLUTATHIONE S TRANSFERASE D10, ISOFORM A-RELATED"/>
    <property type="match status" value="1"/>
</dbReference>
<keyword evidence="3" id="KW-1185">Reference proteome</keyword>
<sequence length="362" mass="38917">MIASVGPEHGASCCLCFLLSAPHSTARDLGSTLADLPIYNAFSFSKCLIFPRHASAGRAHAGCVCPHFVPSGSRSPRYMMGSGMRHTRSVYLGFAVLCAKKEGPKTKSVANPAVKESSPPPSKVEVLGLPVSQNTMGPVLLAMDCGKGGLEMCDIMKGEQMKPEFLAMNPFHHIPTMKDGGVSIGESTAILRYIAMRYKPEYYPVDDPVACGKIDFALDSFTTEVYEKGHYHTVYVVLGFTSAPADQKAANDKYSELLDAWLKHFLQGKFVNGDKLSIADFKAVPFLIAGLQPAVESTIGLTLPDRARQYVEDFCAAVPSSGMLKSAGGYSIVEFLASKAPDAKAAVNSYTKVEYISCRASS</sequence>
<comment type="caution">
    <text evidence="2">The sequence shown here is derived from an EMBL/GenBank/DDBJ whole genome shotgun (WGS) entry which is preliminary data.</text>
</comment>
<dbReference type="InterPro" id="IPR040079">
    <property type="entry name" value="Glutathione_S-Trfase"/>
</dbReference>
<dbReference type="InterPro" id="IPR036282">
    <property type="entry name" value="Glutathione-S-Trfase_C_sf"/>
</dbReference>